<evidence type="ECO:0000256" key="5">
    <source>
        <dbReference type="SAM" id="SignalP"/>
    </source>
</evidence>
<keyword evidence="3" id="KW-1015">Disulfide bond</keyword>
<dbReference type="PANTHER" id="PTHR10517:SF28">
    <property type="entry name" value="COILIN"/>
    <property type="match status" value="1"/>
</dbReference>
<evidence type="ECO:0000256" key="1">
    <source>
        <dbReference type="ARBA" id="ARBA00007932"/>
    </source>
</evidence>
<evidence type="ECO:0000256" key="2">
    <source>
        <dbReference type="ARBA" id="ARBA00022729"/>
    </source>
</evidence>
<dbReference type="GO" id="GO:0038023">
    <property type="term" value="F:signaling receptor activity"/>
    <property type="evidence" value="ECO:0007669"/>
    <property type="project" value="TreeGrafter"/>
</dbReference>
<feature type="domain" description="Folate receptor-like" evidence="6">
    <location>
        <begin position="55"/>
        <end position="162"/>
    </location>
</feature>
<feature type="signal peptide" evidence="5">
    <location>
        <begin position="1"/>
        <end position="27"/>
    </location>
</feature>
<dbReference type="OrthoDB" id="5982264at2759"/>
<dbReference type="Proteomes" id="UP000271974">
    <property type="component" value="Unassembled WGS sequence"/>
</dbReference>
<gene>
    <name evidence="7" type="ORF">EGW08_018293</name>
</gene>
<comment type="caution">
    <text evidence="7">The sequence shown here is derived from an EMBL/GenBank/DDBJ whole genome shotgun (WGS) entry which is preliminary data.</text>
</comment>
<dbReference type="GO" id="GO:0009897">
    <property type="term" value="C:external side of plasma membrane"/>
    <property type="evidence" value="ECO:0007669"/>
    <property type="project" value="TreeGrafter"/>
</dbReference>
<dbReference type="Pfam" id="PF03024">
    <property type="entry name" value="Folate_rec"/>
    <property type="match status" value="1"/>
</dbReference>
<name>A0A433SXA2_ELYCH</name>
<organism evidence="7 8">
    <name type="scientific">Elysia chlorotica</name>
    <name type="common">Eastern emerald elysia</name>
    <name type="synonym">Sea slug</name>
    <dbReference type="NCBI Taxonomy" id="188477"/>
    <lineage>
        <taxon>Eukaryota</taxon>
        <taxon>Metazoa</taxon>
        <taxon>Spiralia</taxon>
        <taxon>Lophotrochozoa</taxon>
        <taxon>Mollusca</taxon>
        <taxon>Gastropoda</taxon>
        <taxon>Heterobranchia</taxon>
        <taxon>Euthyneura</taxon>
        <taxon>Panpulmonata</taxon>
        <taxon>Sacoglossa</taxon>
        <taxon>Placobranchoidea</taxon>
        <taxon>Plakobranchidae</taxon>
        <taxon>Elysia</taxon>
    </lineage>
</organism>
<proteinExistence type="inferred from homology"/>
<dbReference type="InterPro" id="IPR018143">
    <property type="entry name" value="Folate_rcpt-like"/>
</dbReference>
<evidence type="ECO:0000313" key="7">
    <source>
        <dbReference type="EMBL" id="RUS73955.1"/>
    </source>
</evidence>
<feature type="transmembrane region" description="Helical" evidence="4">
    <location>
        <begin position="180"/>
        <end position="202"/>
    </location>
</feature>
<evidence type="ECO:0000259" key="6">
    <source>
        <dbReference type="Pfam" id="PF03024"/>
    </source>
</evidence>
<dbReference type="InterPro" id="IPR004269">
    <property type="entry name" value="Folate_rcpt"/>
</dbReference>
<dbReference type="PANTHER" id="PTHR10517">
    <property type="entry name" value="FOLATE RECEPTOR"/>
    <property type="match status" value="1"/>
</dbReference>
<accession>A0A433SXA2</accession>
<keyword evidence="2 5" id="KW-0732">Signal</keyword>
<feature type="chain" id="PRO_5018969891" description="Folate receptor-like domain-containing protein" evidence="5">
    <location>
        <begin position="28"/>
        <end position="208"/>
    </location>
</feature>
<keyword evidence="4" id="KW-0812">Transmembrane</keyword>
<keyword evidence="8" id="KW-1185">Reference proteome</keyword>
<dbReference type="STRING" id="188477.A0A433SXA2"/>
<evidence type="ECO:0000256" key="4">
    <source>
        <dbReference type="SAM" id="Phobius"/>
    </source>
</evidence>
<sequence length="208" mass="23267">MFDCGAPSSIWLKIAIILILSHGVTLASDDGETDAEGNPLLFEAEDEGQKCSYFYNERSPTNEGGLVNCTWYKTKACCKRTEVTSVFAAMDPLYGATKLCRNYINYLMCFFCSPDQGKFYKSNKVNVCLDYCESLYEECKNAGFSNMLIGEAYANGTSFCEAQNFEVVENADCFKFDPNVFGSSVKMVPLSILIIFMISVFAREINIF</sequence>
<evidence type="ECO:0000256" key="3">
    <source>
        <dbReference type="ARBA" id="ARBA00023157"/>
    </source>
</evidence>
<reference evidence="7 8" key="1">
    <citation type="submission" date="2019-01" db="EMBL/GenBank/DDBJ databases">
        <title>A draft genome assembly of the solar-powered sea slug Elysia chlorotica.</title>
        <authorList>
            <person name="Cai H."/>
            <person name="Li Q."/>
            <person name="Fang X."/>
            <person name="Li J."/>
            <person name="Curtis N.E."/>
            <person name="Altenburger A."/>
            <person name="Shibata T."/>
            <person name="Feng M."/>
            <person name="Maeda T."/>
            <person name="Schwartz J.A."/>
            <person name="Shigenobu S."/>
            <person name="Lundholm N."/>
            <person name="Nishiyama T."/>
            <person name="Yang H."/>
            <person name="Hasebe M."/>
            <person name="Li S."/>
            <person name="Pierce S.K."/>
            <person name="Wang J."/>
        </authorList>
    </citation>
    <scope>NUCLEOTIDE SEQUENCE [LARGE SCALE GENOMIC DNA]</scope>
    <source>
        <strain evidence="7">EC2010</strain>
        <tissue evidence="7">Whole organism of an adult</tissue>
    </source>
</reference>
<keyword evidence="4" id="KW-0472">Membrane</keyword>
<comment type="similarity">
    <text evidence="1">Belongs to the folate receptor family.</text>
</comment>
<evidence type="ECO:0000313" key="8">
    <source>
        <dbReference type="Proteomes" id="UP000271974"/>
    </source>
</evidence>
<protein>
    <recommendedName>
        <fullName evidence="6">Folate receptor-like domain-containing protein</fullName>
    </recommendedName>
</protein>
<dbReference type="AlphaFoldDB" id="A0A433SXA2"/>
<keyword evidence="4" id="KW-1133">Transmembrane helix</keyword>
<dbReference type="EMBL" id="RQTK01000882">
    <property type="protein sequence ID" value="RUS73955.1"/>
    <property type="molecule type" value="Genomic_DNA"/>
</dbReference>